<gene>
    <name evidence="1" type="ORF">D0894_07220</name>
</gene>
<name>A0A399MAL1_9PSED</name>
<accession>A0A399MAL1</accession>
<sequence length="64" mass="7040">MIAGCLYRPLRGQARSHRNFIDFEPCAVPVGAGLPAKKVTPQILLKPILCKIWHNTCSSQAILP</sequence>
<comment type="caution">
    <text evidence="1">The sequence shown here is derived from an EMBL/GenBank/DDBJ whole genome shotgun (WGS) entry which is preliminary data.</text>
</comment>
<proteinExistence type="predicted"/>
<organism evidence="1 2">
    <name type="scientific">Pseudomonas monteilii</name>
    <dbReference type="NCBI Taxonomy" id="76759"/>
    <lineage>
        <taxon>Bacteria</taxon>
        <taxon>Pseudomonadati</taxon>
        <taxon>Pseudomonadota</taxon>
        <taxon>Gammaproteobacteria</taxon>
        <taxon>Pseudomonadales</taxon>
        <taxon>Pseudomonadaceae</taxon>
        <taxon>Pseudomonas</taxon>
    </lineage>
</organism>
<protein>
    <submittedName>
        <fullName evidence="1">Uncharacterized protein</fullName>
    </submittedName>
</protein>
<evidence type="ECO:0000313" key="1">
    <source>
        <dbReference type="EMBL" id="RII78751.1"/>
    </source>
</evidence>
<dbReference type="AlphaFoldDB" id="A0A399MAL1"/>
<reference evidence="1 2" key="1">
    <citation type="submission" date="2018-08" db="EMBL/GenBank/DDBJ databases">
        <title>Draft genome sequence of the cyanotroph, Pseudomonas monteilii BCN3.</title>
        <authorList>
            <person name="Jones L.B."/>
            <person name="Kunz D.A."/>
        </authorList>
    </citation>
    <scope>NUCLEOTIDE SEQUENCE [LARGE SCALE GENOMIC DNA]</scope>
    <source>
        <strain evidence="1 2">BCN3</strain>
    </source>
</reference>
<dbReference type="EMBL" id="QWLL01000015">
    <property type="protein sequence ID" value="RII78751.1"/>
    <property type="molecule type" value="Genomic_DNA"/>
</dbReference>
<dbReference type="Proteomes" id="UP000265875">
    <property type="component" value="Unassembled WGS sequence"/>
</dbReference>
<evidence type="ECO:0000313" key="2">
    <source>
        <dbReference type="Proteomes" id="UP000265875"/>
    </source>
</evidence>